<evidence type="ECO:0000256" key="3">
    <source>
        <dbReference type="ARBA" id="ARBA00011738"/>
    </source>
</evidence>
<sequence>MIQLDEIPNLKEISDSEAEGLCARLRARIIDAVSRTGGHLASNLGTVEITVALHRVFDTGRDRVVFDVGHQCYSHKILTGRDTAMDTLRTFGGIAGYPKPQESQDDAFIAGHASNSVSVALGMARARSQRGEDYHVIALIGDGALTGGLAYEGLSNAGLSGEPLLVILNDNGMSITKNVGGVAQHLAHQRLKPQYLQFKKGYRKMMSVLPGGPQIYRVTHKIKTAIKETLLPCSMFEDMGFIYLGPVDGHDVRGLTRLMRYAKELKGPVLLHVRTVKGKGYPPAEKNPDAYHGVSRFCVQTGEPLQPSRPSFSSAFGQAVCELAAEDGRICAVTAAMRDGTGLGSFEAQFPERFFDVGIAEGHAVAMAAGMAKQGSLPIFAVYSSFLQRGYDMLLHDVAILGLHVVFGVDRAGLVGEDGETHHGLFDVAYLSSVPGMTLFAPASFAEVRSMLRHAVRKVSGPVALRYPRGGESGYRGDAGVEPTVCLKVGKAITLVTYGITTGSVLEAGAMLEAAGYAPEIIKLNRLMPLDDEEILASVKKTERVLIAEECAAMGGMGQQIAAHMAAQGVVPKAMALCNTGSGFITHGTTAELRRLCGLDAESLYQAAVEVLKRE</sequence>
<feature type="binding site" evidence="10">
    <location>
        <position position="171"/>
    </location>
    <ligand>
        <name>thiamine diphosphate</name>
        <dbReference type="ChEBI" id="CHEBI:58937"/>
    </ligand>
</feature>
<evidence type="ECO:0000256" key="6">
    <source>
        <dbReference type="ARBA" id="ARBA00022842"/>
    </source>
</evidence>
<dbReference type="SUPFAM" id="SSF52922">
    <property type="entry name" value="TK C-terminal domain-like"/>
    <property type="match status" value="1"/>
</dbReference>
<comment type="function">
    <text evidence="10">Catalyzes the acyloin condensation reaction between C atoms 2 and 3 of pyruvate and glyceraldehyde 3-phosphate to yield 1-deoxy-D-xylulose-5-phosphate (DXP).</text>
</comment>
<dbReference type="InterPro" id="IPR005475">
    <property type="entry name" value="Transketolase-like_Pyr-bd"/>
</dbReference>
<feature type="binding site" evidence="10">
    <location>
        <position position="361"/>
    </location>
    <ligand>
        <name>thiamine diphosphate</name>
        <dbReference type="ChEBI" id="CHEBI:58937"/>
    </ligand>
</feature>
<evidence type="ECO:0000313" key="12">
    <source>
        <dbReference type="EMBL" id="ALP94082.1"/>
    </source>
</evidence>
<feature type="binding site" evidence="10">
    <location>
        <position position="142"/>
    </location>
    <ligand>
        <name>Mg(2+)</name>
        <dbReference type="ChEBI" id="CHEBI:18420"/>
    </ligand>
</feature>
<dbReference type="eggNOG" id="COG1154">
    <property type="taxonomic scope" value="Bacteria"/>
</dbReference>
<proteinExistence type="inferred from homology"/>
<dbReference type="GO" id="GO:0016114">
    <property type="term" value="P:terpenoid biosynthetic process"/>
    <property type="evidence" value="ECO:0007669"/>
    <property type="project" value="UniProtKB-UniRule"/>
</dbReference>
<dbReference type="AlphaFoldDB" id="A0A0S2W4C1"/>
<dbReference type="RefSeq" id="WP_058117735.1">
    <property type="nucleotide sequence ID" value="NZ_CP011307.1"/>
</dbReference>
<dbReference type="PANTHER" id="PTHR43322:SF5">
    <property type="entry name" value="1-DEOXY-D-XYLULOSE-5-PHOSPHATE SYNTHASE, CHLOROPLASTIC"/>
    <property type="match status" value="1"/>
</dbReference>
<dbReference type="InterPro" id="IPR033248">
    <property type="entry name" value="Transketolase_C"/>
</dbReference>
<organism evidence="12 13">
    <name type="scientific">Intestinimonas butyriciproducens</name>
    <dbReference type="NCBI Taxonomy" id="1297617"/>
    <lineage>
        <taxon>Bacteria</taxon>
        <taxon>Bacillati</taxon>
        <taxon>Bacillota</taxon>
        <taxon>Clostridia</taxon>
        <taxon>Eubacteriales</taxon>
        <taxon>Intestinimonas</taxon>
    </lineage>
</organism>
<dbReference type="STRING" id="1297617.IB211_01691c"/>
<dbReference type="KEGG" id="ibu:IB211_01691c"/>
<dbReference type="Pfam" id="PF02780">
    <property type="entry name" value="Transketolase_C"/>
    <property type="match status" value="1"/>
</dbReference>
<comment type="pathway">
    <text evidence="1 10">Metabolic intermediate biosynthesis; 1-deoxy-D-xylulose 5-phosphate biosynthesis; 1-deoxy-D-xylulose 5-phosphate from D-glyceraldehyde 3-phosphate and pyruvate: step 1/1.</text>
</comment>
<feature type="domain" description="Transketolase-like pyrimidine-binding" evidence="11">
    <location>
        <begin position="310"/>
        <end position="474"/>
    </location>
</feature>
<dbReference type="EC" id="2.2.1.7" evidence="10"/>
<keyword evidence="7 10" id="KW-0784">Thiamine biosynthesis</keyword>
<comment type="cofactor">
    <cofactor evidence="10">
        <name>thiamine diphosphate</name>
        <dbReference type="ChEBI" id="CHEBI:58937"/>
    </cofactor>
    <text evidence="10">Binds 1 thiamine pyrophosphate per subunit.</text>
</comment>
<comment type="similarity">
    <text evidence="2 10">Belongs to the transketolase family. DXPS subfamily.</text>
</comment>
<feature type="binding site" evidence="10">
    <location>
        <begin position="111"/>
        <end position="113"/>
    </location>
    <ligand>
        <name>thiamine diphosphate</name>
        <dbReference type="ChEBI" id="CHEBI:58937"/>
    </ligand>
</feature>
<reference evidence="13" key="2">
    <citation type="submission" date="2015-04" db="EMBL/GenBank/DDBJ databases">
        <title>A butyrogenic pathway from the amino acid lysine in a human gut commensal.</title>
        <authorList>
            <person name="de Vos W.M."/>
            <person name="Bui N.T.P."/>
            <person name="Plugge C.M."/>
            <person name="Ritari J."/>
        </authorList>
    </citation>
    <scope>NUCLEOTIDE SEQUENCE [LARGE SCALE GENOMIC DNA]</scope>
    <source>
        <strain evidence="13">AF211</strain>
    </source>
</reference>
<comment type="catalytic activity">
    <reaction evidence="10">
        <text>D-glyceraldehyde 3-phosphate + pyruvate + H(+) = 1-deoxy-D-xylulose 5-phosphate + CO2</text>
        <dbReference type="Rhea" id="RHEA:12605"/>
        <dbReference type="ChEBI" id="CHEBI:15361"/>
        <dbReference type="ChEBI" id="CHEBI:15378"/>
        <dbReference type="ChEBI" id="CHEBI:16526"/>
        <dbReference type="ChEBI" id="CHEBI:57792"/>
        <dbReference type="ChEBI" id="CHEBI:59776"/>
        <dbReference type="EC" id="2.2.1.7"/>
    </reaction>
</comment>
<evidence type="ECO:0000256" key="7">
    <source>
        <dbReference type="ARBA" id="ARBA00022977"/>
    </source>
</evidence>
<comment type="subunit">
    <text evidence="3 10">Homodimer.</text>
</comment>
<keyword evidence="4 10" id="KW-0808">Transferase</keyword>
<dbReference type="PANTHER" id="PTHR43322">
    <property type="entry name" value="1-D-DEOXYXYLULOSE 5-PHOSPHATE SYNTHASE-RELATED"/>
    <property type="match status" value="1"/>
</dbReference>
<dbReference type="GO" id="GO:0019288">
    <property type="term" value="P:isopentenyl diphosphate biosynthetic process, methylerythritol 4-phosphate pathway"/>
    <property type="evidence" value="ECO:0007669"/>
    <property type="project" value="TreeGrafter"/>
</dbReference>
<dbReference type="CDD" id="cd02007">
    <property type="entry name" value="TPP_DXS"/>
    <property type="match status" value="1"/>
</dbReference>
<dbReference type="Proteomes" id="UP000064844">
    <property type="component" value="Chromosome"/>
</dbReference>
<feature type="binding site" evidence="10">
    <location>
        <begin position="143"/>
        <end position="144"/>
    </location>
    <ligand>
        <name>thiamine diphosphate</name>
        <dbReference type="ChEBI" id="CHEBI:58937"/>
    </ligand>
</feature>
<dbReference type="SMART" id="SM00861">
    <property type="entry name" value="Transket_pyr"/>
    <property type="match status" value="1"/>
</dbReference>
<evidence type="ECO:0000259" key="11">
    <source>
        <dbReference type="SMART" id="SM00861"/>
    </source>
</evidence>
<evidence type="ECO:0000256" key="10">
    <source>
        <dbReference type="HAMAP-Rule" id="MF_00315"/>
    </source>
</evidence>
<dbReference type="Pfam" id="PF02779">
    <property type="entry name" value="Transket_pyr"/>
    <property type="match status" value="1"/>
</dbReference>
<dbReference type="InterPro" id="IPR029061">
    <property type="entry name" value="THDP-binding"/>
</dbReference>
<dbReference type="InterPro" id="IPR005477">
    <property type="entry name" value="Dxylulose-5-P_synthase"/>
</dbReference>
<dbReference type="InterPro" id="IPR020826">
    <property type="entry name" value="Transketolase_BS"/>
</dbReference>
<dbReference type="PROSITE" id="PS00802">
    <property type="entry name" value="TRANSKETOLASE_2"/>
    <property type="match status" value="1"/>
</dbReference>
<dbReference type="GO" id="GO:0005829">
    <property type="term" value="C:cytosol"/>
    <property type="evidence" value="ECO:0007669"/>
    <property type="project" value="TreeGrafter"/>
</dbReference>
<dbReference type="NCBIfam" id="NF003933">
    <property type="entry name" value="PRK05444.2-2"/>
    <property type="match status" value="1"/>
</dbReference>
<dbReference type="GO" id="GO:0008661">
    <property type="term" value="F:1-deoxy-D-xylulose-5-phosphate synthase activity"/>
    <property type="evidence" value="ECO:0007669"/>
    <property type="project" value="UniProtKB-UniRule"/>
</dbReference>
<dbReference type="UniPathway" id="UPA00064">
    <property type="reaction ID" value="UER00091"/>
</dbReference>
<dbReference type="Pfam" id="PF13292">
    <property type="entry name" value="DXP_synthase_N"/>
    <property type="match status" value="1"/>
</dbReference>
<name>A0A0S2W4C1_9FIRM</name>
<dbReference type="GO" id="GO:0030976">
    <property type="term" value="F:thiamine pyrophosphate binding"/>
    <property type="evidence" value="ECO:0007669"/>
    <property type="project" value="UniProtKB-UniRule"/>
</dbReference>
<accession>A0A0S2W4C1</accession>
<dbReference type="Gene3D" id="3.40.50.920">
    <property type="match status" value="1"/>
</dbReference>
<comment type="cofactor">
    <cofactor evidence="10">
        <name>Mg(2+)</name>
        <dbReference type="ChEBI" id="CHEBI:18420"/>
    </cofactor>
    <text evidence="10">Binds 1 Mg(2+) ion per subunit.</text>
</comment>
<dbReference type="PATRIC" id="fig|1297617.4.peg.1735"/>
<evidence type="ECO:0000256" key="1">
    <source>
        <dbReference type="ARBA" id="ARBA00004980"/>
    </source>
</evidence>
<dbReference type="PROSITE" id="PS00801">
    <property type="entry name" value="TRANSKETOLASE_1"/>
    <property type="match status" value="1"/>
</dbReference>
<evidence type="ECO:0000256" key="2">
    <source>
        <dbReference type="ARBA" id="ARBA00011081"/>
    </source>
</evidence>
<dbReference type="CDD" id="cd07033">
    <property type="entry name" value="TPP_PYR_DXS_TK_like"/>
    <property type="match status" value="1"/>
</dbReference>
<reference evidence="12 13" key="1">
    <citation type="journal article" date="2015" name="Nat. Commun.">
        <title>Production of butyrate from lysine and the Amadori product fructoselysine by a human gut commensal.</title>
        <authorList>
            <person name="Bui T.P."/>
            <person name="Ritari J."/>
            <person name="Boeren S."/>
            <person name="de Waard P."/>
            <person name="Plugge C.M."/>
            <person name="de Vos W.M."/>
        </authorList>
    </citation>
    <scope>NUCLEOTIDE SEQUENCE [LARGE SCALE GENOMIC DNA]</scope>
    <source>
        <strain evidence="12 13">AF211</strain>
    </source>
</reference>
<evidence type="ECO:0000256" key="9">
    <source>
        <dbReference type="ARBA" id="ARBA00023229"/>
    </source>
</evidence>
<gene>
    <name evidence="10" type="primary">dxs</name>
    <name evidence="12" type="ORF">IB211_01691c</name>
</gene>
<keyword evidence="8 10" id="KW-0786">Thiamine pyrophosphate</keyword>
<protein>
    <recommendedName>
        <fullName evidence="10">1-deoxy-D-xylulose-5-phosphate synthase</fullName>
        <ecNumber evidence="10">2.2.1.7</ecNumber>
    </recommendedName>
    <alternativeName>
        <fullName evidence="10">1-deoxyxylulose-5-phosphate synthase</fullName>
        <shortName evidence="10">DXP synthase</shortName>
        <shortName evidence="10">DXPS</shortName>
    </alternativeName>
</protein>
<dbReference type="EMBL" id="CP011307">
    <property type="protein sequence ID" value="ALP94082.1"/>
    <property type="molecule type" value="Genomic_DNA"/>
</dbReference>
<keyword evidence="6 10" id="KW-0460">Magnesium</keyword>
<keyword evidence="5 10" id="KW-0479">Metal-binding</keyword>
<dbReference type="GO" id="GO:0009228">
    <property type="term" value="P:thiamine biosynthetic process"/>
    <property type="evidence" value="ECO:0007669"/>
    <property type="project" value="UniProtKB-UniRule"/>
</dbReference>
<dbReference type="InterPro" id="IPR009014">
    <property type="entry name" value="Transketo_C/PFOR_II"/>
</dbReference>
<evidence type="ECO:0000313" key="13">
    <source>
        <dbReference type="Proteomes" id="UP000064844"/>
    </source>
</evidence>
<dbReference type="InterPro" id="IPR049557">
    <property type="entry name" value="Transketolase_CS"/>
</dbReference>
<dbReference type="SUPFAM" id="SSF52518">
    <property type="entry name" value="Thiamin diphosphate-binding fold (THDP-binding)"/>
    <property type="match status" value="1"/>
</dbReference>
<feature type="binding site" evidence="10">
    <location>
        <position position="171"/>
    </location>
    <ligand>
        <name>Mg(2+)</name>
        <dbReference type="ChEBI" id="CHEBI:18420"/>
    </ligand>
</feature>
<keyword evidence="13" id="KW-1185">Reference proteome</keyword>
<dbReference type="Gene3D" id="3.40.50.970">
    <property type="match status" value="2"/>
</dbReference>
<dbReference type="GO" id="GO:0000287">
    <property type="term" value="F:magnesium ion binding"/>
    <property type="evidence" value="ECO:0007669"/>
    <property type="project" value="UniProtKB-UniRule"/>
</dbReference>
<evidence type="ECO:0000256" key="4">
    <source>
        <dbReference type="ARBA" id="ARBA00022679"/>
    </source>
</evidence>
<evidence type="ECO:0000256" key="8">
    <source>
        <dbReference type="ARBA" id="ARBA00023052"/>
    </source>
</evidence>
<evidence type="ECO:0000256" key="5">
    <source>
        <dbReference type="ARBA" id="ARBA00022723"/>
    </source>
</evidence>
<dbReference type="NCBIfam" id="TIGR00204">
    <property type="entry name" value="dxs"/>
    <property type="match status" value="1"/>
</dbReference>
<dbReference type="HAMAP" id="MF_00315">
    <property type="entry name" value="DXP_synth"/>
    <property type="match status" value="1"/>
</dbReference>
<keyword evidence="9 10" id="KW-0414">Isoprene biosynthesis</keyword>
<feature type="binding site" evidence="10">
    <location>
        <position position="70"/>
    </location>
    <ligand>
        <name>thiamine diphosphate</name>
        <dbReference type="ChEBI" id="CHEBI:58937"/>
    </ligand>
</feature>
<feature type="binding site" evidence="10">
    <location>
        <position position="281"/>
    </location>
    <ligand>
        <name>thiamine diphosphate</name>
        <dbReference type="ChEBI" id="CHEBI:58937"/>
    </ligand>
</feature>